<evidence type="ECO:0000313" key="3">
    <source>
        <dbReference type="EMBL" id="OXU20056.1"/>
    </source>
</evidence>
<dbReference type="InterPro" id="IPR001584">
    <property type="entry name" value="Integrase_cat-core"/>
</dbReference>
<feature type="domain" description="Integrase catalytic" evidence="2">
    <location>
        <begin position="248"/>
        <end position="351"/>
    </location>
</feature>
<organism evidence="3 4">
    <name type="scientific">Trichomalopsis sarcophagae</name>
    <dbReference type="NCBI Taxonomy" id="543379"/>
    <lineage>
        <taxon>Eukaryota</taxon>
        <taxon>Metazoa</taxon>
        <taxon>Ecdysozoa</taxon>
        <taxon>Arthropoda</taxon>
        <taxon>Hexapoda</taxon>
        <taxon>Insecta</taxon>
        <taxon>Pterygota</taxon>
        <taxon>Neoptera</taxon>
        <taxon>Endopterygota</taxon>
        <taxon>Hymenoptera</taxon>
        <taxon>Apocrita</taxon>
        <taxon>Proctotrupomorpha</taxon>
        <taxon>Chalcidoidea</taxon>
        <taxon>Pteromalidae</taxon>
        <taxon>Pteromalinae</taxon>
        <taxon>Trichomalopsis</taxon>
    </lineage>
</organism>
<dbReference type="InterPro" id="IPR043502">
    <property type="entry name" value="DNA/RNA_pol_sf"/>
</dbReference>
<dbReference type="PROSITE" id="PS50994">
    <property type="entry name" value="INTEGRASE"/>
    <property type="match status" value="1"/>
</dbReference>
<dbReference type="Proteomes" id="UP000215335">
    <property type="component" value="Unassembled WGS sequence"/>
</dbReference>
<dbReference type="InterPro" id="IPR036397">
    <property type="entry name" value="RNaseH_sf"/>
</dbReference>
<dbReference type="Gene3D" id="3.10.10.10">
    <property type="entry name" value="HIV Type 1 Reverse Transcriptase, subunit A, domain 1"/>
    <property type="match status" value="1"/>
</dbReference>
<gene>
    <name evidence="3" type="ORF">TSAR_001624</name>
</gene>
<feature type="region of interest" description="Disordered" evidence="1">
    <location>
        <begin position="540"/>
        <end position="567"/>
    </location>
</feature>
<dbReference type="AlphaFoldDB" id="A0A232EP04"/>
<keyword evidence="4" id="KW-1185">Reference proteome</keyword>
<accession>A0A232EP04</accession>
<dbReference type="SUPFAM" id="SSF56672">
    <property type="entry name" value="DNA/RNA polymerases"/>
    <property type="match status" value="1"/>
</dbReference>
<dbReference type="GO" id="GO:0071897">
    <property type="term" value="P:DNA biosynthetic process"/>
    <property type="evidence" value="ECO:0007669"/>
    <property type="project" value="UniProtKB-ARBA"/>
</dbReference>
<dbReference type="OrthoDB" id="7686632at2759"/>
<comment type="caution">
    <text evidence="3">The sequence shown here is derived from an EMBL/GenBank/DDBJ whole genome shotgun (WGS) entry which is preliminary data.</text>
</comment>
<feature type="compositionally biased region" description="Pro residues" evidence="1">
    <location>
        <begin position="549"/>
        <end position="560"/>
    </location>
</feature>
<sequence length="609" mass="69868">MQVSVVIGDLHVDVNFMMVAQANFCTNLCQEGDNYADLTDNSETDLSNTEIDQKLVSVTGLDQDEQSDPCQISLKNSDMSLERNQEDFIKSRPVEIQLRKVRRDEIHRMERLGIIERSDTIYINSIVPVFKKNNSVRVCLAALDPNEQIQLLKKGTKWRWTEEDNIAFKKVNQLFISDILLSHLKLDCPFFLRTDSSTTGHKGSEKIVITPELVEILIRKTHIQFGHVGAKKNKTYTGGTSALSSPIIPEGPRDLISIDFCGSYPTGQRGVKYLLVILDTFTKYVVIYPIVKATARITIKKIFDDYIPLHGRPERIQADHLTQFTSKLWLNKLKDEQIVAMFSSIRHPQSRFFRSLALKKHSAWPSWIPFIESCLNESYHDTTEFTPLELQTGKRPSRFWENLVTVPQRTDLLYAEKLALVNSRIKIKGDTRAAKINSSRSLKMYAIGDKVLAYACYFSNASSQVSVKFMSLYEGPYIVCAVYNECTYKIAYPDSEQIRGTFHSSELRPYYETETPGTKYPRPLKGHGTFPQNNIAETHEEEITSNLDPNPPLSHKPPSPTFEKRRQKREEFIRKYRARIVKKRTSPQIPPDNECDVLVIEENLELVKM</sequence>
<name>A0A232EP04_9HYME</name>
<dbReference type="Gene3D" id="3.30.420.10">
    <property type="entry name" value="Ribonuclease H-like superfamily/Ribonuclease H"/>
    <property type="match status" value="1"/>
</dbReference>
<dbReference type="GO" id="GO:0015074">
    <property type="term" value="P:DNA integration"/>
    <property type="evidence" value="ECO:0007669"/>
    <property type="project" value="InterPro"/>
</dbReference>
<dbReference type="PANTHER" id="PTHR37984:SF5">
    <property type="entry name" value="PROTEIN NYNRIN-LIKE"/>
    <property type="match status" value="1"/>
</dbReference>
<dbReference type="EMBL" id="NNAY01003048">
    <property type="protein sequence ID" value="OXU20056.1"/>
    <property type="molecule type" value="Genomic_DNA"/>
</dbReference>
<dbReference type="InterPro" id="IPR012337">
    <property type="entry name" value="RNaseH-like_sf"/>
</dbReference>
<evidence type="ECO:0000313" key="4">
    <source>
        <dbReference type="Proteomes" id="UP000215335"/>
    </source>
</evidence>
<evidence type="ECO:0000256" key="1">
    <source>
        <dbReference type="SAM" id="MobiDB-lite"/>
    </source>
</evidence>
<dbReference type="STRING" id="543379.A0A232EP04"/>
<dbReference type="GO" id="GO:0003676">
    <property type="term" value="F:nucleic acid binding"/>
    <property type="evidence" value="ECO:0007669"/>
    <property type="project" value="InterPro"/>
</dbReference>
<protein>
    <recommendedName>
        <fullName evidence="2">Integrase catalytic domain-containing protein</fullName>
    </recommendedName>
</protein>
<proteinExistence type="predicted"/>
<dbReference type="SUPFAM" id="SSF53098">
    <property type="entry name" value="Ribonuclease H-like"/>
    <property type="match status" value="1"/>
</dbReference>
<dbReference type="PANTHER" id="PTHR37984">
    <property type="entry name" value="PROTEIN CBG26694"/>
    <property type="match status" value="1"/>
</dbReference>
<dbReference type="GO" id="GO:0042575">
    <property type="term" value="C:DNA polymerase complex"/>
    <property type="evidence" value="ECO:0007669"/>
    <property type="project" value="UniProtKB-ARBA"/>
</dbReference>
<dbReference type="InterPro" id="IPR050951">
    <property type="entry name" value="Retrovirus_Pol_polyprotein"/>
</dbReference>
<reference evidence="3 4" key="1">
    <citation type="journal article" date="2017" name="Curr. Biol.">
        <title>The Evolution of Venom by Co-option of Single-Copy Genes.</title>
        <authorList>
            <person name="Martinson E.O."/>
            <person name="Mrinalini"/>
            <person name="Kelkar Y.D."/>
            <person name="Chang C.H."/>
            <person name="Werren J.H."/>
        </authorList>
    </citation>
    <scope>NUCLEOTIDE SEQUENCE [LARGE SCALE GENOMIC DNA]</scope>
    <source>
        <strain evidence="3 4">Alberta</strain>
        <tissue evidence="3">Whole body</tissue>
    </source>
</reference>
<dbReference type="Pfam" id="PF00665">
    <property type="entry name" value="rve"/>
    <property type="match status" value="1"/>
</dbReference>
<evidence type="ECO:0000259" key="2">
    <source>
        <dbReference type="PROSITE" id="PS50994"/>
    </source>
</evidence>